<sequence length="169" mass="19436">MEALISINGDISRGPYAELFQRMNLRGWRLDKVNSTYLNQVEMEVQEELETMLHHDEVLWCQKAQCEWLDTTSFQTLMHFGFGFFGQSMGFQVVCLKTFQEDVVFSYGDPYLRIISLFFWRGLISCVSSGSSLGAFGRTVTCLSFKVFHGVLMRLLKFPIAGQVNTLQF</sequence>
<evidence type="ECO:0000313" key="2">
    <source>
        <dbReference type="Proteomes" id="UP000828251"/>
    </source>
</evidence>
<dbReference type="EMBL" id="JAIQCV010000008">
    <property type="protein sequence ID" value="KAH1073514.1"/>
    <property type="molecule type" value="Genomic_DNA"/>
</dbReference>
<dbReference type="AlphaFoldDB" id="A0A9D3V714"/>
<evidence type="ECO:0000313" key="1">
    <source>
        <dbReference type="EMBL" id="KAH1073514.1"/>
    </source>
</evidence>
<dbReference type="Proteomes" id="UP000828251">
    <property type="component" value="Unassembled WGS sequence"/>
</dbReference>
<keyword evidence="2" id="KW-1185">Reference proteome</keyword>
<accession>A0A9D3V714</accession>
<reference evidence="1 2" key="1">
    <citation type="journal article" date="2021" name="Plant Biotechnol. J.">
        <title>Multi-omics assisted identification of the key and species-specific regulatory components of drought-tolerant mechanisms in Gossypium stocksii.</title>
        <authorList>
            <person name="Yu D."/>
            <person name="Ke L."/>
            <person name="Zhang D."/>
            <person name="Wu Y."/>
            <person name="Sun Y."/>
            <person name="Mei J."/>
            <person name="Sun J."/>
            <person name="Sun Y."/>
        </authorList>
    </citation>
    <scope>NUCLEOTIDE SEQUENCE [LARGE SCALE GENOMIC DNA]</scope>
    <source>
        <strain evidence="2">cv. E1</strain>
        <tissue evidence="1">Leaf</tissue>
    </source>
</reference>
<gene>
    <name evidence="1" type="ORF">J1N35_025842</name>
</gene>
<organism evidence="1 2">
    <name type="scientific">Gossypium stocksii</name>
    <dbReference type="NCBI Taxonomy" id="47602"/>
    <lineage>
        <taxon>Eukaryota</taxon>
        <taxon>Viridiplantae</taxon>
        <taxon>Streptophyta</taxon>
        <taxon>Embryophyta</taxon>
        <taxon>Tracheophyta</taxon>
        <taxon>Spermatophyta</taxon>
        <taxon>Magnoliopsida</taxon>
        <taxon>eudicotyledons</taxon>
        <taxon>Gunneridae</taxon>
        <taxon>Pentapetalae</taxon>
        <taxon>rosids</taxon>
        <taxon>malvids</taxon>
        <taxon>Malvales</taxon>
        <taxon>Malvaceae</taxon>
        <taxon>Malvoideae</taxon>
        <taxon>Gossypium</taxon>
    </lineage>
</organism>
<protein>
    <submittedName>
        <fullName evidence="1">Uncharacterized protein</fullName>
    </submittedName>
</protein>
<proteinExistence type="predicted"/>
<comment type="caution">
    <text evidence="1">The sequence shown here is derived from an EMBL/GenBank/DDBJ whole genome shotgun (WGS) entry which is preliminary data.</text>
</comment>
<name>A0A9D3V714_9ROSI</name>